<keyword evidence="1" id="KW-0677">Repeat</keyword>
<sequence length="672" mass="74594">GGGSLETVQLLLECGFSANGEDHNGQTALHIAAGKGRYSVVEVLLDRGSDIEEKDDNDQTALHIAAGKGNYSVVNILFDSKSDIEAQDNSGQTVLHKAVAKEGASLYFIRTFLEWGSNIKTRNGDGQTALHIAASKGNSKITKYLLTHGSKFELKDRNGQTAWHMAAQSGSVNMVGVLLNDSRDINSRNNEGQTPLHIGIESGVVDLVRILLIIGCEPDIADNNGITAIHVATLGGNLEMVNMILKFTRDCNSADKHGRTVWHIAAEQGLTTIVEFLLKKRAVASSLNKVDNEGQTPLHKAVTRKHFEIVQLLLRAKHRIQLEPLHEASARAVRKRDKEIEEFSNNHRKRIHGESAEHSEPAESFEFHQEEISDFKDVTSNNKPRGTRTEKQELSMHSAQLGLLNEALVRAVREGDKETEELLNNLNERIRSRVEHFELILDDGDSAEFFESVECPESTESFKSDQEQNPDFEDLDTVEDLNMRQHSYPEDHQKVADISEPILTPMPSPRFAPVLDNGESAERTESTESLELNQEEIPDFQDITSNDEPRGARTDNQELSTKSALYSVDYDRVNQSTAQHSYPEDHRKVANISEPILTTAPLKPILDGGESAEDSESDQEEVSNSEDITSNDEPHGTRTDRQGLLTNSALYSADYDPVNHSTALEHQNINPI</sequence>
<gene>
    <name evidence="5" type="ORF">PCON_09732</name>
</gene>
<evidence type="ECO:0000256" key="2">
    <source>
        <dbReference type="ARBA" id="ARBA00023043"/>
    </source>
</evidence>
<dbReference type="EMBL" id="HF935514">
    <property type="protein sequence ID" value="CCX10139.1"/>
    <property type="molecule type" value="Genomic_DNA"/>
</dbReference>
<feature type="repeat" description="ANK" evidence="3">
    <location>
        <begin position="293"/>
        <end position="315"/>
    </location>
</feature>
<dbReference type="InterPro" id="IPR050776">
    <property type="entry name" value="Ank_Repeat/CDKN_Inhibitor"/>
</dbReference>
<feature type="compositionally biased region" description="Acidic residues" evidence="4">
    <location>
        <begin position="610"/>
        <end position="624"/>
    </location>
</feature>
<feature type="compositionally biased region" description="Basic and acidic residues" evidence="4">
    <location>
        <begin position="352"/>
        <end position="377"/>
    </location>
</feature>
<dbReference type="OrthoDB" id="194358at2759"/>
<dbReference type="SMART" id="SM00248">
    <property type="entry name" value="ANK"/>
    <property type="match status" value="9"/>
</dbReference>
<feature type="compositionally biased region" description="Basic and acidic residues" evidence="4">
    <location>
        <begin position="632"/>
        <end position="641"/>
    </location>
</feature>
<dbReference type="PROSITE" id="PS50297">
    <property type="entry name" value="ANK_REP_REGION"/>
    <property type="match status" value="7"/>
</dbReference>
<dbReference type="Pfam" id="PF13857">
    <property type="entry name" value="Ank_5"/>
    <property type="match status" value="1"/>
</dbReference>
<organism evidence="5 6">
    <name type="scientific">Pyronema omphalodes (strain CBS 100304)</name>
    <name type="common">Pyronema confluens</name>
    <dbReference type="NCBI Taxonomy" id="1076935"/>
    <lineage>
        <taxon>Eukaryota</taxon>
        <taxon>Fungi</taxon>
        <taxon>Dikarya</taxon>
        <taxon>Ascomycota</taxon>
        <taxon>Pezizomycotina</taxon>
        <taxon>Pezizomycetes</taxon>
        <taxon>Pezizales</taxon>
        <taxon>Pyronemataceae</taxon>
        <taxon>Pyronema</taxon>
    </lineage>
</organism>
<feature type="repeat" description="ANK" evidence="3">
    <location>
        <begin position="125"/>
        <end position="157"/>
    </location>
</feature>
<keyword evidence="2 3" id="KW-0040">ANK repeat</keyword>
<dbReference type="InterPro" id="IPR002110">
    <property type="entry name" value="Ankyrin_rpt"/>
</dbReference>
<feature type="region of interest" description="Disordered" evidence="4">
    <location>
        <begin position="600"/>
        <end position="645"/>
    </location>
</feature>
<accession>U4L2K8</accession>
<evidence type="ECO:0000313" key="5">
    <source>
        <dbReference type="EMBL" id="CCX10139.1"/>
    </source>
</evidence>
<dbReference type="AlphaFoldDB" id="U4L2K8"/>
<name>U4L2K8_PYROM</name>
<feature type="region of interest" description="Disordered" evidence="4">
    <location>
        <begin position="344"/>
        <end position="394"/>
    </location>
</feature>
<feature type="repeat" description="ANK" evidence="3">
    <location>
        <begin position="257"/>
        <end position="289"/>
    </location>
</feature>
<dbReference type="STRING" id="1076935.U4L2K8"/>
<feature type="repeat" description="ANK" evidence="3">
    <location>
        <begin position="191"/>
        <end position="223"/>
    </location>
</feature>
<feature type="region of interest" description="Disordered" evidence="4">
    <location>
        <begin position="502"/>
        <end position="566"/>
    </location>
</feature>
<dbReference type="PANTHER" id="PTHR24201:SF16">
    <property type="entry name" value="ANKYRIN-1-LIKE-RELATED"/>
    <property type="match status" value="1"/>
</dbReference>
<feature type="repeat" description="ANK" evidence="3">
    <location>
        <begin position="224"/>
        <end position="256"/>
    </location>
</feature>
<dbReference type="PROSITE" id="PS50088">
    <property type="entry name" value="ANK_REPEAT"/>
    <property type="match status" value="9"/>
</dbReference>
<dbReference type="SUPFAM" id="SSF48403">
    <property type="entry name" value="Ankyrin repeat"/>
    <property type="match status" value="1"/>
</dbReference>
<feature type="repeat" description="ANK" evidence="3">
    <location>
        <begin position="158"/>
        <end position="190"/>
    </location>
</feature>
<evidence type="ECO:0000256" key="1">
    <source>
        <dbReference type="ARBA" id="ARBA00022737"/>
    </source>
</evidence>
<dbReference type="InterPro" id="IPR036770">
    <property type="entry name" value="Ankyrin_rpt-contain_sf"/>
</dbReference>
<dbReference type="Proteomes" id="UP000018144">
    <property type="component" value="Unassembled WGS sequence"/>
</dbReference>
<evidence type="ECO:0000256" key="4">
    <source>
        <dbReference type="SAM" id="MobiDB-lite"/>
    </source>
</evidence>
<feature type="repeat" description="ANK" evidence="3">
    <location>
        <begin position="57"/>
        <end position="89"/>
    </location>
</feature>
<dbReference type="Gene3D" id="1.25.40.20">
    <property type="entry name" value="Ankyrin repeat-containing domain"/>
    <property type="match status" value="3"/>
</dbReference>
<keyword evidence="6" id="KW-1185">Reference proteome</keyword>
<evidence type="ECO:0000313" key="6">
    <source>
        <dbReference type="Proteomes" id="UP000018144"/>
    </source>
</evidence>
<feature type="repeat" description="ANK" evidence="3">
    <location>
        <begin position="24"/>
        <end position="56"/>
    </location>
</feature>
<feature type="non-terminal residue" evidence="5">
    <location>
        <position position="1"/>
    </location>
</feature>
<feature type="compositionally biased region" description="Basic and acidic residues" evidence="4">
    <location>
        <begin position="547"/>
        <end position="556"/>
    </location>
</feature>
<proteinExistence type="predicted"/>
<dbReference type="eggNOG" id="KOG4177">
    <property type="taxonomic scope" value="Eukaryota"/>
</dbReference>
<reference evidence="5 6" key="1">
    <citation type="journal article" date="2013" name="PLoS Genet.">
        <title>The genome and development-dependent transcriptomes of Pyronema confluens: a window into fungal evolution.</title>
        <authorList>
            <person name="Traeger S."/>
            <person name="Altegoer F."/>
            <person name="Freitag M."/>
            <person name="Gabaldon T."/>
            <person name="Kempken F."/>
            <person name="Kumar A."/>
            <person name="Marcet-Houben M."/>
            <person name="Poggeler S."/>
            <person name="Stajich J.E."/>
            <person name="Nowrousian M."/>
        </authorList>
    </citation>
    <scope>NUCLEOTIDE SEQUENCE [LARGE SCALE GENOMIC DNA]</scope>
    <source>
        <strain evidence="6">CBS 100304</strain>
        <tissue evidence="5">Vegetative mycelium</tissue>
    </source>
</reference>
<protein>
    <submittedName>
        <fullName evidence="5">Similar to Putative ankyrin repeat protein RF_0381 acc. no. Q4UMH6</fullName>
    </submittedName>
</protein>
<dbReference type="Pfam" id="PF12796">
    <property type="entry name" value="Ank_2"/>
    <property type="match status" value="3"/>
</dbReference>
<dbReference type="PANTHER" id="PTHR24201">
    <property type="entry name" value="ANK_REP_REGION DOMAIN-CONTAINING PROTEIN"/>
    <property type="match status" value="1"/>
</dbReference>
<dbReference type="GO" id="GO:0005634">
    <property type="term" value="C:nucleus"/>
    <property type="evidence" value="ECO:0007669"/>
    <property type="project" value="TreeGrafter"/>
</dbReference>
<evidence type="ECO:0000256" key="3">
    <source>
        <dbReference type="PROSITE-ProRule" id="PRU00023"/>
    </source>
</evidence>
<feature type="repeat" description="ANK" evidence="3">
    <location>
        <begin position="90"/>
        <end position="124"/>
    </location>
</feature>